<protein>
    <submittedName>
        <fullName evidence="1">Uncharacterized protein</fullName>
    </submittedName>
</protein>
<dbReference type="AlphaFoldDB" id="A0A5B7DHU1"/>
<organism evidence="1 2">
    <name type="scientific">Portunus trituberculatus</name>
    <name type="common">Swimming crab</name>
    <name type="synonym">Neptunus trituberculatus</name>
    <dbReference type="NCBI Taxonomy" id="210409"/>
    <lineage>
        <taxon>Eukaryota</taxon>
        <taxon>Metazoa</taxon>
        <taxon>Ecdysozoa</taxon>
        <taxon>Arthropoda</taxon>
        <taxon>Crustacea</taxon>
        <taxon>Multicrustacea</taxon>
        <taxon>Malacostraca</taxon>
        <taxon>Eumalacostraca</taxon>
        <taxon>Eucarida</taxon>
        <taxon>Decapoda</taxon>
        <taxon>Pleocyemata</taxon>
        <taxon>Brachyura</taxon>
        <taxon>Eubrachyura</taxon>
        <taxon>Portunoidea</taxon>
        <taxon>Portunidae</taxon>
        <taxon>Portuninae</taxon>
        <taxon>Portunus</taxon>
    </lineage>
</organism>
<proteinExistence type="predicted"/>
<reference evidence="1 2" key="1">
    <citation type="submission" date="2019-05" db="EMBL/GenBank/DDBJ databases">
        <title>Another draft genome of Portunus trituberculatus and its Hox gene families provides insights of decapod evolution.</title>
        <authorList>
            <person name="Jeong J.-H."/>
            <person name="Song I."/>
            <person name="Kim S."/>
            <person name="Choi T."/>
            <person name="Kim D."/>
            <person name="Ryu S."/>
            <person name="Kim W."/>
        </authorList>
    </citation>
    <scope>NUCLEOTIDE SEQUENCE [LARGE SCALE GENOMIC DNA]</scope>
    <source>
        <tissue evidence="1">Muscle</tissue>
    </source>
</reference>
<gene>
    <name evidence="1" type="ORF">E2C01_013722</name>
</gene>
<keyword evidence="2" id="KW-1185">Reference proteome</keyword>
<name>A0A5B7DHU1_PORTR</name>
<sequence>MAQCGPASGCIVSHGGNSASRLLGLHYKCICGTCWFYWPVAVTPCTQVVMSPSVTVAHNTSQQPSTGPGNNPVKPQCFGLDRVANTSVTTSDFTNGKMSLKVT</sequence>
<evidence type="ECO:0000313" key="2">
    <source>
        <dbReference type="Proteomes" id="UP000324222"/>
    </source>
</evidence>
<dbReference type="EMBL" id="VSRR010000908">
    <property type="protein sequence ID" value="MPC20764.1"/>
    <property type="molecule type" value="Genomic_DNA"/>
</dbReference>
<dbReference type="Proteomes" id="UP000324222">
    <property type="component" value="Unassembled WGS sequence"/>
</dbReference>
<evidence type="ECO:0000313" key="1">
    <source>
        <dbReference type="EMBL" id="MPC20764.1"/>
    </source>
</evidence>
<accession>A0A5B7DHU1</accession>
<comment type="caution">
    <text evidence="1">The sequence shown here is derived from an EMBL/GenBank/DDBJ whole genome shotgun (WGS) entry which is preliminary data.</text>
</comment>